<protein>
    <recommendedName>
        <fullName evidence="12">GPI ethanolamine phosphate transferase 2 C-terminal domain-containing protein</fullName>
    </recommendedName>
</protein>
<feature type="transmembrane region" description="Helical" evidence="11">
    <location>
        <begin position="742"/>
        <end position="759"/>
    </location>
</feature>
<dbReference type="GO" id="GO:0051267">
    <property type="term" value="F:CP2 mannose-ethanolamine phosphotransferase activity"/>
    <property type="evidence" value="ECO:0007669"/>
    <property type="project" value="TreeGrafter"/>
</dbReference>
<keyword evidence="9 11" id="KW-0472">Membrane</keyword>
<keyword evidence="14" id="KW-1185">Reference proteome</keyword>
<dbReference type="InterPro" id="IPR017850">
    <property type="entry name" value="Alkaline_phosphatase_core_sf"/>
</dbReference>
<feature type="transmembrane region" description="Helical" evidence="11">
    <location>
        <begin position="851"/>
        <end position="870"/>
    </location>
</feature>
<feature type="transmembrane region" description="Helical" evidence="11">
    <location>
        <begin position="7"/>
        <end position="26"/>
    </location>
</feature>
<comment type="pathway">
    <text evidence="2">Glycolipid biosynthesis; glycosylphosphatidylinositol-anchor biosynthesis.</text>
</comment>
<name>A0A834P9S0_VESPE</name>
<sequence>MYKNIRLIYTLIIGTFSIALFIYGFFPIVHYDNTIASMNDIPQFIDNVRVERDALYKPLVNKVIIMVIDAFRWDFISDSVGKAAMPITNKLIENPFVCLLQAKIEPPTVTMPRIKAMTTGRVPTFVDMVLNLGSEPIVSDNILLQAKTHNHDIIFYGDDTWLKLFPTMFKRYDGTTSFFVTDFTEVDNNVTRHIDNEFHNTDWSIMILHYLGLDHIGHVTGPFSSLIKPKLTEMDNIIAKIYSKILHWNENGIGPILFVICGDHGMKDSGGHGGATLQETTVPIIAIGANCSKSYTLPKKIAQLDMAATLSVILGLPIPYSNFGSVALDLLDNLPISRKLFALYYNAKQVHTQFKKLTDYNFQYAHHKYIDAVKLHLAWLKSVNNSYETGYDVIAAYRSALNEMKELLVKNILKNDTHLMITAMFFLCHVSWILLYDQYYPLVTFKKVLKLFMINLLLWIMIISFWSFEILSLSLFSNIKNCVFILSIIGLLFLNCYFLAKIKYHHYFNIKLKNFKTFEWIFFYGILIHAISLSSSSYVEEEHQTWYFFWVSFLVLLLCKNSKTIIMQSLKIRVHSTQFLISIEILLLLTGHRIFRTLNSTGNKYNHLPDIAGYLMKEESKVNITVFVIIALALLVWIGFIHDNKSIYRWYALFLNIGLSLCIYLRHTNNQTIIPISLYHPFKDVKEILIFWNLFTIFCIFSAYRLILVAKRNKTNFLSYIIFFLIQAWIMVSALLHQPYNLILLPIQLIIICIINSILKYNNIGKINILINAWIGNVFYFYQGNSNSLADIDIAAGYVGLQSYRPIIIGMYLIVNTYSAPVLAYLLNMYHRTLSYKSSHDLHYVLLSDNRIYMIWKLVPVTIYTFIITIQKHHLFIWSVFAPKLLYESMYLTVMNCIILLLETIILIQYIINKYIK</sequence>
<feature type="transmembrane region" description="Helical" evidence="11">
    <location>
        <begin position="622"/>
        <end position="641"/>
    </location>
</feature>
<accession>A0A834P9S0</accession>
<comment type="subcellular location">
    <subcellularLocation>
        <location evidence="1">Endoplasmic reticulum membrane</location>
        <topology evidence="1">Multi-pass membrane protein</topology>
    </subcellularLocation>
</comment>
<dbReference type="InterPro" id="IPR037674">
    <property type="entry name" value="PIG-G_N"/>
</dbReference>
<evidence type="ECO:0000256" key="3">
    <source>
        <dbReference type="ARBA" id="ARBA00005315"/>
    </source>
</evidence>
<keyword evidence="10" id="KW-0325">Glycoprotein</keyword>
<feature type="transmembrane region" description="Helical" evidence="11">
    <location>
        <begin position="688"/>
        <end position="710"/>
    </location>
</feature>
<feature type="transmembrane region" description="Helical" evidence="11">
    <location>
        <begin position="418"/>
        <end position="436"/>
    </location>
</feature>
<evidence type="ECO:0000256" key="2">
    <source>
        <dbReference type="ARBA" id="ARBA00004687"/>
    </source>
</evidence>
<feature type="transmembrane region" description="Helical" evidence="11">
    <location>
        <begin position="545"/>
        <end position="562"/>
    </location>
</feature>
<evidence type="ECO:0000256" key="1">
    <source>
        <dbReference type="ARBA" id="ARBA00004477"/>
    </source>
</evidence>
<feature type="domain" description="GPI ethanolamine phosphate transferase 2 C-terminal" evidence="12">
    <location>
        <begin position="511"/>
        <end position="902"/>
    </location>
</feature>
<dbReference type="GO" id="GO:0006506">
    <property type="term" value="P:GPI anchor biosynthetic process"/>
    <property type="evidence" value="ECO:0007669"/>
    <property type="project" value="UniProtKB-UniPathway"/>
</dbReference>
<comment type="similarity">
    <text evidence="3">Belongs to the PIGG/PIGN/PIGO family. PIGG subfamily.</text>
</comment>
<evidence type="ECO:0000313" key="14">
    <source>
        <dbReference type="Proteomes" id="UP000600918"/>
    </source>
</evidence>
<evidence type="ECO:0000256" key="11">
    <source>
        <dbReference type="SAM" id="Phobius"/>
    </source>
</evidence>
<evidence type="ECO:0000313" key="13">
    <source>
        <dbReference type="EMBL" id="KAF7434068.1"/>
    </source>
</evidence>
<feature type="transmembrane region" description="Helical" evidence="11">
    <location>
        <begin position="521"/>
        <end position="539"/>
    </location>
</feature>
<feature type="transmembrane region" description="Helical" evidence="11">
    <location>
        <begin position="717"/>
        <end position="736"/>
    </location>
</feature>
<keyword evidence="7" id="KW-0256">Endoplasmic reticulum</keyword>
<evidence type="ECO:0000256" key="7">
    <source>
        <dbReference type="ARBA" id="ARBA00022824"/>
    </source>
</evidence>
<dbReference type="OrthoDB" id="272139at2759"/>
<keyword evidence="4" id="KW-0337">GPI-anchor biosynthesis</keyword>
<evidence type="ECO:0000256" key="6">
    <source>
        <dbReference type="ARBA" id="ARBA00022692"/>
    </source>
</evidence>
<keyword evidence="5" id="KW-0808">Transferase</keyword>
<dbReference type="Pfam" id="PF01663">
    <property type="entry name" value="Phosphodiest"/>
    <property type="match status" value="1"/>
</dbReference>
<dbReference type="Pfam" id="PF19316">
    <property type="entry name" value="PIGO_PIGG"/>
    <property type="match status" value="1"/>
</dbReference>
<evidence type="ECO:0000256" key="5">
    <source>
        <dbReference type="ARBA" id="ARBA00022679"/>
    </source>
</evidence>
<feature type="transmembrane region" description="Helical" evidence="11">
    <location>
        <begin position="766"/>
        <end position="783"/>
    </location>
</feature>
<reference evidence="13" key="1">
    <citation type="journal article" date="2020" name="G3 (Bethesda)">
        <title>High-Quality Assemblies for Three Invasive Social Wasps from the &lt;i&gt;Vespula&lt;/i&gt; Genus.</title>
        <authorList>
            <person name="Harrop T.W.R."/>
            <person name="Guhlin J."/>
            <person name="McLaughlin G.M."/>
            <person name="Permina E."/>
            <person name="Stockwell P."/>
            <person name="Gilligan J."/>
            <person name="Le Lec M.F."/>
            <person name="Gruber M.A.M."/>
            <person name="Quinn O."/>
            <person name="Lovegrove M."/>
            <person name="Duncan E.J."/>
            <person name="Remnant E.J."/>
            <person name="Van Eeckhoven J."/>
            <person name="Graham B."/>
            <person name="Knapp R.A."/>
            <person name="Langford K.W."/>
            <person name="Kronenberg Z."/>
            <person name="Press M.O."/>
            <person name="Eacker S.M."/>
            <person name="Wilson-Rankin E.E."/>
            <person name="Purcell J."/>
            <person name="Lester P.J."/>
            <person name="Dearden P.K."/>
        </authorList>
    </citation>
    <scope>NUCLEOTIDE SEQUENCE</scope>
    <source>
        <strain evidence="13">Volc-1</strain>
    </source>
</reference>
<feature type="transmembrane region" description="Helical" evidence="11">
    <location>
        <begin position="807"/>
        <end position="830"/>
    </location>
</feature>
<dbReference type="Gene3D" id="3.40.720.10">
    <property type="entry name" value="Alkaline Phosphatase, subunit A"/>
    <property type="match status" value="2"/>
</dbReference>
<organism evidence="13 14">
    <name type="scientific">Vespula pensylvanica</name>
    <name type="common">Western yellow jacket</name>
    <name type="synonym">Wasp</name>
    <dbReference type="NCBI Taxonomy" id="30213"/>
    <lineage>
        <taxon>Eukaryota</taxon>
        <taxon>Metazoa</taxon>
        <taxon>Ecdysozoa</taxon>
        <taxon>Arthropoda</taxon>
        <taxon>Hexapoda</taxon>
        <taxon>Insecta</taxon>
        <taxon>Pterygota</taxon>
        <taxon>Neoptera</taxon>
        <taxon>Endopterygota</taxon>
        <taxon>Hymenoptera</taxon>
        <taxon>Apocrita</taxon>
        <taxon>Aculeata</taxon>
        <taxon>Vespoidea</taxon>
        <taxon>Vespidae</taxon>
        <taxon>Vespinae</taxon>
        <taxon>Vespula</taxon>
    </lineage>
</organism>
<comment type="caution">
    <text evidence="13">The sequence shown here is derived from an EMBL/GenBank/DDBJ whole genome shotgun (WGS) entry which is preliminary data.</text>
</comment>
<evidence type="ECO:0000256" key="4">
    <source>
        <dbReference type="ARBA" id="ARBA00022502"/>
    </source>
</evidence>
<evidence type="ECO:0000256" key="9">
    <source>
        <dbReference type="ARBA" id="ARBA00023136"/>
    </source>
</evidence>
<feature type="transmembrane region" description="Helical" evidence="11">
    <location>
        <begin position="648"/>
        <end position="668"/>
    </location>
</feature>
<feature type="transmembrane region" description="Helical" evidence="11">
    <location>
        <begin position="890"/>
        <end position="912"/>
    </location>
</feature>
<dbReference type="AlphaFoldDB" id="A0A834P9S0"/>
<dbReference type="SUPFAM" id="SSF53649">
    <property type="entry name" value="Alkaline phosphatase-like"/>
    <property type="match status" value="1"/>
</dbReference>
<feature type="transmembrane region" description="Helical" evidence="11">
    <location>
        <begin position="448"/>
        <end position="466"/>
    </location>
</feature>
<proteinExistence type="inferred from homology"/>
<gene>
    <name evidence="13" type="ORF">H0235_002259</name>
</gene>
<dbReference type="UniPathway" id="UPA00196"/>
<dbReference type="Proteomes" id="UP000600918">
    <property type="component" value="Unassembled WGS sequence"/>
</dbReference>
<evidence type="ECO:0000256" key="10">
    <source>
        <dbReference type="ARBA" id="ARBA00023180"/>
    </source>
</evidence>
<feature type="transmembrane region" description="Helical" evidence="11">
    <location>
        <begin position="478"/>
        <end position="500"/>
    </location>
</feature>
<dbReference type="EMBL" id="JACSDY010000002">
    <property type="protein sequence ID" value="KAF7434068.1"/>
    <property type="molecule type" value="Genomic_DNA"/>
</dbReference>
<keyword evidence="8 11" id="KW-1133">Transmembrane helix</keyword>
<dbReference type="InterPro" id="IPR045687">
    <property type="entry name" value="PIGG/GPI7_C"/>
</dbReference>
<dbReference type="CDD" id="cd16024">
    <property type="entry name" value="GPI_EPT_2"/>
    <property type="match status" value="1"/>
</dbReference>
<dbReference type="InterPro" id="IPR039527">
    <property type="entry name" value="PIGG/GPI7"/>
</dbReference>
<dbReference type="PANTHER" id="PTHR23072:SF0">
    <property type="entry name" value="GPI ETHANOLAMINE PHOSPHATE TRANSFERASE 2"/>
    <property type="match status" value="1"/>
</dbReference>
<keyword evidence="6 11" id="KW-0812">Transmembrane</keyword>
<dbReference type="InterPro" id="IPR002591">
    <property type="entry name" value="Phosphodiest/P_Trfase"/>
</dbReference>
<evidence type="ECO:0000256" key="8">
    <source>
        <dbReference type="ARBA" id="ARBA00022989"/>
    </source>
</evidence>
<evidence type="ECO:0000259" key="12">
    <source>
        <dbReference type="Pfam" id="PF19316"/>
    </source>
</evidence>
<dbReference type="PANTHER" id="PTHR23072">
    <property type="entry name" value="PHOSPHATIDYLINOSITOL GLYCAN-RELATED"/>
    <property type="match status" value="1"/>
</dbReference>
<feature type="transmembrane region" description="Helical" evidence="11">
    <location>
        <begin position="574"/>
        <end position="595"/>
    </location>
</feature>
<dbReference type="GO" id="GO:0005789">
    <property type="term" value="C:endoplasmic reticulum membrane"/>
    <property type="evidence" value="ECO:0007669"/>
    <property type="project" value="UniProtKB-SubCell"/>
</dbReference>